<evidence type="ECO:0000313" key="4">
    <source>
        <dbReference type="EMBL" id="WFD33316.1"/>
    </source>
</evidence>
<dbReference type="PANTHER" id="PTHR15157:SF5">
    <property type="entry name" value="UV RADIATION RESISTANCE-ASSOCIATED GENE PROTEIN"/>
    <property type="match status" value="1"/>
</dbReference>
<sequence length="343" mass="37316">MLWEQLVDLRDLVYTDTMAELPAQRNSVYLGFRRGSNTEYAVVTAQSSAADNKVSQSGPAAAYPTTSYSVEDIHDARDCRAAAAARAARVLGTDQSAERASAQLGAATKRIKETVAARRAALVQDEQALDARRAALQKRRDHVNDIRARTEALGTWERECAAKVDSARVSLDDMHSDVCRARSRVLQALEAIYPIELVDARELLYSIAGIPLANGVAPNASKSELDDSAAALGLVAQLVVLLSTYLSTPLPYPIVATGSRAVIKDGISVMQGPRACVVFSLTRFTLYGGRGIEHYRYEYAVFLLSKDIEQLMNAHGVPVLDLRSILPNLKNLLVTLIAATRYP</sequence>
<keyword evidence="3" id="KW-0175">Coiled coil</keyword>
<organism evidence="4 5">
    <name type="scientific">Malassezia cuniculi</name>
    <dbReference type="NCBI Taxonomy" id="948313"/>
    <lineage>
        <taxon>Eukaryota</taxon>
        <taxon>Fungi</taxon>
        <taxon>Dikarya</taxon>
        <taxon>Basidiomycota</taxon>
        <taxon>Ustilaginomycotina</taxon>
        <taxon>Malasseziomycetes</taxon>
        <taxon>Malasseziales</taxon>
        <taxon>Malasseziaceae</taxon>
        <taxon>Malassezia</taxon>
    </lineage>
</organism>
<dbReference type="GO" id="GO:0032991">
    <property type="term" value="C:protein-containing complex"/>
    <property type="evidence" value="ECO:0007669"/>
    <property type="project" value="UniProtKB-ARBA"/>
</dbReference>
<dbReference type="EMBL" id="CP119877">
    <property type="protein sequence ID" value="WFD33316.1"/>
    <property type="molecule type" value="Genomic_DNA"/>
</dbReference>
<proteinExistence type="inferred from homology"/>
<protein>
    <recommendedName>
        <fullName evidence="2">Autophagy-related protein 14</fullName>
    </recommendedName>
</protein>
<evidence type="ECO:0000313" key="5">
    <source>
        <dbReference type="Proteomes" id="UP001219933"/>
    </source>
</evidence>
<evidence type="ECO:0000256" key="2">
    <source>
        <dbReference type="ARBA" id="ARBA00013807"/>
    </source>
</evidence>
<accession>A0AAF0J9H5</accession>
<name>A0AAF0J9H5_9BASI</name>
<dbReference type="Pfam" id="PF10186">
    <property type="entry name" value="ATG14"/>
    <property type="match status" value="1"/>
</dbReference>
<dbReference type="GO" id="GO:0000323">
    <property type="term" value="C:lytic vacuole"/>
    <property type="evidence" value="ECO:0007669"/>
    <property type="project" value="TreeGrafter"/>
</dbReference>
<comment type="similarity">
    <text evidence="1">Belongs to the ATG14 family.</text>
</comment>
<dbReference type="GO" id="GO:0005768">
    <property type="term" value="C:endosome"/>
    <property type="evidence" value="ECO:0007669"/>
    <property type="project" value="TreeGrafter"/>
</dbReference>
<dbReference type="AlphaFoldDB" id="A0AAF0J9H5"/>
<dbReference type="PANTHER" id="PTHR15157">
    <property type="entry name" value="UV RADIATION RESISTANCE-ASSOCIATED GENE PROTEIN"/>
    <property type="match status" value="1"/>
</dbReference>
<dbReference type="InterPro" id="IPR018791">
    <property type="entry name" value="UV_resistance/autophagy_Atg14"/>
</dbReference>
<evidence type="ECO:0000256" key="1">
    <source>
        <dbReference type="ARBA" id="ARBA00009574"/>
    </source>
</evidence>
<gene>
    <name evidence="4" type="ORF">MCUN1_000129</name>
</gene>
<reference evidence="4" key="1">
    <citation type="submission" date="2023-03" db="EMBL/GenBank/DDBJ databases">
        <title>Mating type loci evolution in Malassezia.</title>
        <authorList>
            <person name="Coelho M.A."/>
        </authorList>
    </citation>
    <scope>NUCLEOTIDE SEQUENCE</scope>
    <source>
        <strain evidence="4">CBS 11721</strain>
    </source>
</reference>
<dbReference type="GO" id="GO:0035493">
    <property type="term" value="P:SNARE complex assembly"/>
    <property type="evidence" value="ECO:0007669"/>
    <property type="project" value="TreeGrafter"/>
</dbReference>
<evidence type="ECO:0000256" key="3">
    <source>
        <dbReference type="ARBA" id="ARBA00023054"/>
    </source>
</evidence>
<keyword evidence="5" id="KW-1185">Reference proteome</keyword>
<dbReference type="Proteomes" id="UP001219933">
    <property type="component" value="Chromosome 1"/>
</dbReference>
<dbReference type="GO" id="GO:0000149">
    <property type="term" value="F:SNARE binding"/>
    <property type="evidence" value="ECO:0007669"/>
    <property type="project" value="TreeGrafter"/>
</dbReference>